<evidence type="ECO:0000313" key="3">
    <source>
        <dbReference type="Proteomes" id="UP000027195"/>
    </source>
</evidence>
<dbReference type="AlphaFoldDB" id="A0A067LU77"/>
<organism evidence="2 3">
    <name type="scientific">Botryobasidium botryosum (strain FD-172 SS1)</name>
    <dbReference type="NCBI Taxonomy" id="930990"/>
    <lineage>
        <taxon>Eukaryota</taxon>
        <taxon>Fungi</taxon>
        <taxon>Dikarya</taxon>
        <taxon>Basidiomycota</taxon>
        <taxon>Agaricomycotina</taxon>
        <taxon>Agaricomycetes</taxon>
        <taxon>Cantharellales</taxon>
        <taxon>Botryobasidiaceae</taxon>
        <taxon>Botryobasidium</taxon>
    </lineage>
</organism>
<keyword evidence="3" id="KW-1185">Reference proteome</keyword>
<gene>
    <name evidence="2" type="ORF">BOTBODRAFT_294758</name>
</gene>
<evidence type="ECO:0000313" key="2">
    <source>
        <dbReference type="EMBL" id="KDQ05785.1"/>
    </source>
</evidence>
<dbReference type="Proteomes" id="UP000027195">
    <property type="component" value="Unassembled WGS sequence"/>
</dbReference>
<protein>
    <submittedName>
        <fullName evidence="2">Uncharacterized protein</fullName>
    </submittedName>
</protein>
<dbReference type="HOGENOM" id="CLU_1204599_0_0_1"/>
<feature type="chain" id="PRO_5001644978" evidence="1">
    <location>
        <begin position="17"/>
        <end position="230"/>
    </location>
</feature>
<evidence type="ECO:0000256" key="1">
    <source>
        <dbReference type="SAM" id="SignalP"/>
    </source>
</evidence>
<proteinExistence type="predicted"/>
<dbReference type="InParanoid" id="A0A067LU77"/>
<reference evidence="3" key="1">
    <citation type="journal article" date="2014" name="Proc. Natl. Acad. Sci. U.S.A.">
        <title>Extensive sampling of basidiomycete genomes demonstrates inadequacy of the white-rot/brown-rot paradigm for wood decay fungi.</title>
        <authorList>
            <person name="Riley R."/>
            <person name="Salamov A.A."/>
            <person name="Brown D.W."/>
            <person name="Nagy L.G."/>
            <person name="Floudas D."/>
            <person name="Held B.W."/>
            <person name="Levasseur A."/>
            <person name="Lombard V."/>
            <person name="Morin E."/>
            <person name="Otillar R."/>
            <person name="Lindquist E.A."/>
            <person name="Sun H."/>
            <person name="LaButti K.M."/>
            <person name="Schmutz J."/>
            <person name="Jabbour D."/>
            <person name="Luo H."/>
            <person name="Baker S.E."/>
            <person name="Pisabarro A.G."/>
            <person name="Walton J.D."/>
            <person name="Blanchette R.A."/>
            <person name="Henrissat B."/>
            <person name="Martin F."/>
            <person name="Cullen D."/>
            <person name="Hibbett D.S."/>
            <person name="Grigoriev I.V."/>
        </authorList>
    </citation>
    <scope>NUCLEOTIDE SEQUENCE [LARGE SCALE GENOMIC DNA]</scope>
    <source>
        <strain evidence="3">FD-172 SS1</strain>
    </source>
</reference>
<feature type="signal peptide" evidence="1">
    <location>
        <begin position="1"/>
        <end position="16"/>
    </location>
</feature>
<name>A0A067LU77_BOTB1</name>
<dbReference type="EMBL" id="KL198187">
    <property type="protein sequence ID" value="KDQ05785.1"/>
    <property type="molecule type" value="Genomic_DNA"/>
</dbReference>
<sequence>MTVLVLVSWPELLAVAPDVRKPVRDKATGKKIPMAPELQGSPREKAYMGDQDLWLCWRRHVARSSLGDVSASGYAVSKRGCAAQHPEAELLSAARGSVSSPAFPTRHRSMHACLFSYEHTLCPFRTPPQLYDMYLRSGNAQRVGYLCSWVVVIFPAPSVRVPERLRCLSRNLKYSISVHTSISTALRHGLVIAKMFPTRPYAWIITTMHAQYSSGPVRRFHLALCPKITM</sequence>
<accession>A0A067LU77</accession>
<keyword evidence="1" id="KW-0732">Signal</keyword>